<dbReference type="CDD" id="cd01189">
    <property type="entry name" value="INT_ICEBs1_C_like"/>
    <property type="match status" value="1"/>
</dbReference>
<evidence type="ECO:0000259" key="4">
    <source>
        <dbReference type="PROSITE" id="PS51898"/>
    </source>
</evidence>
<comment type="caution">
    <text evidence="6">The sequence shown here is derived from an EMBL/GenBank/DDBJ whole genome shotgun (WGS) entry which is preliminary data.</text>
</comment>
<evidence type="ECO:0000256" key="2">
    <source>
        <dbReference type="ARBA" id="ARBA00023172"/>
    </source>
</evidence>
<dbReference type="Pfam" id="PF00589">
    <property type="entry name" value="Phage_integrase"/>
    <property type="match status" value="1"/>
</dbReference>
<evidence type="ECO:0000256" key="1">
    <source>
        <dbReference type="ARBA" id="ARBA00023125"/>
    </source>
</evidence>
<dbReference type="GO" id="GO:0003677">
    <property type="term" value="F:DNA binding"/>
    <property type="evidence" value="ECO:0007669"/>
    <property type="project" value="UniProtKB-UniRule"/>
</dbReference>
<dbReference type="RefSeq" id="WP_116427577.1">
    <property type="nucleotide sequence ID" value="NZ_BGZL01000005.1"/>
</dbReference>
<name>A0A388T1C2_9ACTN</name>
<evidence type="ECO:0000313" key="6">
    <source>
        <dbReference type="EMBL" id="GBQ01025.1"/>
    </source>
</evidence>
<dbReference type="InterPro" id="IPR044068">
    <property type="entry name" value="CB"/>
</dbReference>
<evidence type="ECO:0000256" key="3">
    <source>
        <dbReference type="PROSITE-ProRule" id="PRU01248"/>
    </source>
</evidence>
<dbReference type="PANTHER" id="PTHR30349">
    <property type="entry name" value="PHAGE INTEGRASE-RELATED"/>
    <property type="match status" value="1"/>
</dbReference>
<feature type="domain" description="Core-binding (CB)" evidence="5">
    <location>
        <begin position="65"/>
        <end position="156"/>
    </location>
</feature>
<dbReference type="Proteomes" id="UP000265354">
    <property type="component" value="Unassembled WGS sequence"/>
</dbReference>
<dbReference type="GO" id="GO:0006310">
    <property type="term" value="P:DNA recombination"/>
    <property type="evidence" value="ECO:0007669"/>
    <property type="project" value="UniProtKB-KW"/>
</dbReference>
<feature type="domain" description="Tyr recombinase" evidence="4">
    <location>
        <begin position="184"/>
        <end position="380"/>
    </location>
</feature>
<dbReference type="InterPro" id="IPR050090">
    <property type="entry name" value="Tyrosine_recombinase_XerCD"/>
</dbReference>
<keyword evidence="1 3" id="KW-0238">DNA-binding</keyword>
<sequence length="387" mass="42930">MAEIKKVTARGKTRYRFVVDIGPDPVTGKRRQLTVTKDTKKEAEAEQARIRHQRDTGVFVAPSKATVAELVALWLAAATRDVEAATKRSYEDAMRYVVTHLGEKRVQQLSEEDVESLVDWMLTSARRIGGKPGTGLSVRTVSLTLGRLRAALNLGIRRGLVARNVAEHVTIPRQARKADKLRRKARTPWTEAEVKEFLGHVAGDRLYAVMLLSLIGLRPAEVCGLRWEDVDLTAGTLSVEITRTLVAGEVIEKDTKSEAGDRALPLPEIVRTALRTFRKRQAAEQLAAGEGYDASGRVAVDELGRAVKTDWLRRRAYERMQSAEVRKVRLYDARHACLSWMANNGVPDTVVSAWAGHADLGFTKRVYVHPDPQSLKAGSERLADLLG</sequence>
<organism evidence="6 7">
    <name type="scientific">Streptomyces spongiicola</name>
    <dbReference type="NCBI Taxonomy" id="1690221"/>
    <lineage>
        <taxon>Bacteria</taxon>
        <taxon>Bacillati</taxon>
        <taxon>Actinomycetota</taxon>
        <taxon>Actinomycetes</taxon>
        <taxon>Kitasatosporales</taxon>
        <taxon>Streptomycetaceae</taxon>
        <taxon>Streptomyces</taxon>
    </lineage>
</organism>
<gene>
    <name evidence="6" type="ORF">SSP531S_24550</name>
</gene>
<dbReference type="InterPro" id="IPR010998">
    <property type="entry name" value="Integrase_recombinase_N"/>
</dbReference>
<dbReference type="PROSITE" id="PS51898">
    <property type="entry name" value="TYR_RECOMBINASE"/>
    <property type="match status" value="1"/>
</dbReference>
<dbReference type="Gene3D" id="1.10.150.130">
    <property type="match status" value="1"/>
</dbReference>
<evidence type="ECO:0000313" key="7">
    <source>
        <dbReference type="Proteomes" id="UP000265354"/>
    </source>
</evidence>
<accession>A0A388T1C2</accession>
<dbReference type="GO" id="GO:0015074">
    <property type="term" value="P:DNA integration"/>
    <property type="evidence" value="ECO:0007669"/>
    <property type="project" value="InterPro"/>
</dbReference>
<dbReference type="InterPro" id="IPR011010">
    <property type="entry name" value="DNA_brk_join_enz"/>
</dbReference>
<dbReference type="PROSITE" id="PS51900">
    <property type="entry name" value="CB"/>
    <property type="match status" value="1"/>
</dbReference>
<reference evidence="6 7" key="1">
    <citation type="submission" date="2018-07" db="EMBL/GenBank/DDBJ databases">
        <title>Whole Genome Shotgun Sequence of Streptomyces spongiicola strain 531S.</title>
        <authorList>
            <person name="Dohra H."/>
            <person name="Kodani S."/>
        </authorList>
    </citation>
    <scope>NUCLEOTIDE SEQUENCE [LARGE SCALE GENOMIC DNA]</scope>
    <source>
        <strain evidence="6 7">531S</strain>
    </source>
</reference>
<dbReference type="EMBL" id="BGZL01000005">
    <property type="protein sequence ID" value="GBQ01025.1"/>
    <property type="molecule type" value="Genomic_DNA"/>
</dbReference>
<dbReference type="SUPFAM" id="SSF56349">
    <property type="entry name" value="DNA breaking-rejoining enzymes"/>
    <property type="match status" value="1"/>
</dbReference>
<proteinExistence type="predicted"/>
<protein>
    <submittedName>
        <fullName evidence="6">Site-specific integrase</fullName>
    </submittedName>
</protein>
<evidence type="ECO:0000259" key="5">
    <source>
        <dbReference type="PROSITE" id="PS51900"/>
    </source>
</evidence>
<dbReference type="InterPro" id="IPR013762">
    <property type="entry name" value="Integrase-like_cat_sf"/>
</dbReference>
<dbReference type="Gene3D" id="1.10.443.10">
    <property type="entry name" value="Intergrase catalytic core"/>
    <property type="match status" value="1"/>
</dbReference>
<dbReference type="PANTHER" id="PTHR30349:SF91">
    <property type="entry name" value="INTA PROTEIN"/>
    <property type="match status" value="1"/>
</dbReference>
<dbReference type="AlphaFoldDB" id="A0A388T1C2"/>
<keyword evidence="2" id="KW-0233">DNA recombination</keyword>
<dbReference type="InterPro" id="IPR002104">
    <property type="entry name" value="Integrase_catalytic"/>
</dbReference>